<organism evidence="1 2">
    <name type="scientific">Arctium lappa</name>
    <name type="common">Greater burdock</name>
    <name type="synonym">Lappa major</name>
    <dbReference type="NCBI Taxonomy" id="4217"/>
    <lineage>
        <taxon>Eukaryota</taxon>
        <taxon>Viridiplantae</taxon>
        <taxon>Streptophyta</taxon>
        <taxon>Embryophyta</taxon>
        <taxon>Tracheophyta</taxon>
        <taxon>Spermatophyta</taxon>
        <taxon>Magnoliopsida</taxon>
        <taxon>eudicotyledons</taxon>
        <taxon>Gunneridae</taxon>
        <taxon>Pentapetalae</taxon>
        <taxon>asterids</taxon>
        <taxon>campanulids</taxon>
        <taxon>Asterales</taxon>
        <taxon>Asteraceae</taxon>
        <taxon>Carduoideae</taxon>
        <taxon>Cardueae</taxon>
        <taxon>Arctiinae</taxon>
        <taxon>Arctium</taxon>
    </lineage>
</organism>
<evidence type="ECO:0000313" key="2">
    <source>
        <dbReference type="Proteomes" id="UP001055879"/>
    </source>
</evidence>
<name>A0ACB9CKK3_ARCLA</name>
<evidence type="ECO:0000313" key="1">
    <source>
        <dbReference type="EMBL" id="KAI3734807.1"/>
    </source>
</evidence>
<dbReference type="Proteomes" id="UP001055879">
    <property type="component" value="Linkage Group LG04"/>
</dbReference>
<sequence>MKCCAVTFSDNKSYKLGVVSQDDLGKLPTGLSRSVVVHEFISSVISVLAELISTSSISVLAGLIAVI</sequence>
<reference evidence="2" key="1">
    <citation type="journal article" date="2022" name="Mol. Ecol. Resour.">
        <title>The genomes of chicory, endive, great burdock and yacon provide insights into Asteraceae palaeo-polyploidization history and plant inulin production.</title>
        <authorList>
            <person name="Fan W."/>
            <person name="Wang S."/>
            <person name="Wang H."/>
            <person name="Wang A."/>
            <person name="Jiang F."/>
            <person name="Liu H."/>
            <person name="Zhao H."/>
            <person name="Xu D."/>
            <person name="Zhang Y."/>
        </authorList>
    </citation>
    <scope>NUCLEOTIDE SEQUENCE [LARGE SCALE GENOMIC DNA]</scope>
    <source>
        <strain evidence="2">cv. Niubang</strain>
    </source>
</reference>
<accession>A0ACB9CKK3</accession>
<protein>
    <submittedName>
        <fullName evidence="1">Uncharacterized protein</fullName>
    </submittedName>
</protein>
<reference evidence="1 2" key="2">
    <citation type="journal article" date="2022" name="Mol. Ecol. Resour.">
        <title>The genomes of chicory, endive, great burdock and yacon provide insights into Asteraceae paleo-polyploidization history and plant inulin production.</title>
        <authorList>
            <person name="Fan W."/>
            <person name="Wang S."/>
            <person name="Wang H."/>
            <person name="Wang A."/>
            <person name="Jiang F."/>
            <person name="Liu H."/>
            <person name="Zhao H."/>
            <person name="Xu D."/>
            <person name="Zhang Y."/>
        </authorList>
    </citation>
    <scope>NUCLEOTIDE SEQUENCE [LARGE SCALE GENOMIC DNA]</scope>
    <source>
        <strain evidence="2">cv. Niubang</strain>
    </source>
</reference>
<keyword evidence="2" id="KW-1185">Reference proteome</keyword>
<proteinExistence type="predicted"/>
<dbReference type="EMBL" id="CM042050">
    <property type="protein sequence ID" value="KAI3734807.1"/>
    <property type="molecule type" value="Genomic_DNA"/>
</dbReference>
<gene>
    <name evidence="1" type="ORF">L6452_14286</name>
</gene>
<comment type="caution">
    <text evidence="1">The sequence shown here is derived from an EMBL/GenBank/DDBJ whole genome shotgun (WGS) entry which is preliminary data.</text>
</comment>